<dbReference type="Proteomes" id="UP001601521">
    <property type="component" value="Unassembled WGS sequence"/>
</dbReference>
<protein>
    <submittedName>
        <fullName evidence="1">Uncharacterized protein</fullName>
    </submittedName>
</protein>
<organism evidence="1 2">
    <name type="scientific">Nocardia africana</name>
    <dbReference type="NCBI Taxonomy" id="134964"/>
    <lineage>
        <taxon>Bacteria</taxon>
        <taxon>Bacillati</taxon>
        <taxon>Actinomycetota</taxon>
        <taxon>Actinomycetes</taxon>
        <taxon>Mycobacteriales</taxon>
        <taxon>Nocardiaceae</taxon>
        <taxon>Nocardia</taxon>
    </lineage>
</organism>
<comment type="caution">
    <text evidence="1">The sequence shown here is derived from an EMBL/GenBank/DDBJ whole genome shotgun (WGS) entry which is preliminary data.</text>
</comment>
<sequence>MSWRGGIFTRLPRRAHRRQARCSHKARTGELSTALGIEIALLRIAAELGRSALVDRFAIPGSRYHSIEEADEPGCVSVADVEAIAELHFTTVAALYAPACDRIDRGDLPASDEVIARGLERAFGCPDDRYFTDPA</sequence>
<evidence type="ECO:0000313" key="1">
    <source>
        <dbReference type="EMBL" id="MFF0458450.1"/>
    </source>
</evidence>
<accession>A0ABW6NTL4</accession>
<proteinExistence type="predicted"/>
<name>A0ABW6NTL4_9NOCA</name>
<reference evidence="1 2" key="1">
    <citation type="submission" date="2024-10" db="EMBL/GenBank/DDBJ databases">
        <title>The Natural Products Discovery Center: Release of the First 8490 Sequenced Strains for Exploring Actinobacteria Biosynthetic Diversity.</title>
        <authorList>
            <person name="Kalkreuter E."/>
            <person name="Kautsar S.A."/>
            <person name="Yang D."/>
            <person name="Bader C.D."/>
            <person name="Teijaro C.N."/>
            <person name="Fluegel L."/>
            <person name="Davis C.M."/>
            <person name="Simpson J.R."/>
            <person name="Lauterbach L."/>
            <person name="Steele A.D."/>
            <person name="Gui C."/>
            <person name="Meng S."/>
            <person name="Li G."/>
            <person name="Viehrig K."/>
            <person name="Ye F."/>
            <person name="Su P."/>
            <person name="Kiefer A.F."/>
            <person name="Nichols A."/>
            <person name="Cepeda A.J."/>
            <person name="Yan W."/>
            <person name="Fan B."/>
            <person name="Jiang Y."/>
            <person name="Adhikari A."/>
            <person name="Zheng C.-J."/>
            <person name="Schuster L."/>
            <person name="Cowan T.M."/>
            <person name="Smanski M.J."/>
            <person name="Chevrette M.G."/>
            <person name="De Carvalho L.P.S."/>
            <person name="Shen B."/>
        </authorList>
    </citation>
    <scope>NUCLEOTIDE SEQUENCE [LARGE SCALE GENOMIC DNA]</scope>
    <source>
        <strain evidence="1 2">NPDC004550</strain>
    </source>
</reference>
<gene>
    <name evidence="1" type="ORF">ACFYTH_34300</name>
</gene>
<dbReference type="EMBL" id="JBIALX010000027">
    <property type="protein sequence ID" value="MFF0458450.1"/>
    <property type="molecule type" value="Genomic_DNA"/>
</dbReference>
<evidence type="ECO:0000313" key="2">
    <source>
        <dbReference type="Proteomes" id="UP001601521"/>
    </source>
</evidence>
<dbReference type="RefSeq" id="WP_387256025.1">
    <property type="nucleotide sequence ID" value="NZ_JBIALX010000027.1"/>
</dbReference>
<keyword evidence="2" id="KW-1185">Reference proteome</keyword>